<feature type="transmembrane region" description="Helical" evidence="2">
    <location>
        <begin position="184"/>
        <end position="208"/>
    </location>
</feature>
<dbReference type="SUPFAM" id="SSF57586">
    <property type="entry name" value="TNF receptor-like"/>
    <property type="match status" value="3"/>
</dbReference>
<keyword evidence="4" id="KW-1185">Reference proteome</keyword>
<feature type="disulfide bond" evidence="1">
    <location>
        <begin position="45"/>
        <end position="60"/>
    </location>
</feature>
<feature type="repeat" description="TNFR-Cys" evidence="1">
    <location>
        <begin position="44"/>
        <end position="86"/>
    </location>
</feature>
<keyword evidence="2" id="KW-1133">Transmembrane helix</keyword>
<reference evidence="5" key="2">
    <citation type="submission" date="2025-08" db="UniProtKB">
        <authorList>
            <consortium name="RefSeq"/>
        </authorList>
    </citation>
    <scope>IDENTIFICATION</scope>
    <source>
        <tissue evidence="5">Blood</tissue>
    </source>
</reference>
<proteinExistence type="predicted"/>
<keyword evidence="2" id="KW-0812">Transmembrane</keyword>
<evidence type="ECO:0000313" key="5">
    <source>
        <dbReference type="RefSeq" id="XP_017332723.1"/>
    </source>
</evidence>
<evidence type="ECO:0000256" key="2">
    <source>
        <dbReference type="SAM" id="Phobius"/>
    </source>
</evidence>
<dbReference type="Gene3D" id="2.10.50.10">
    <property type="entry name" value="Tumor Necrosis Factor Receptor, subunit A, domain 2"/>
    <property type="match status" value="3"/>
</dbReference>
<dbReference type="SMART" id="SM00208">
    <property type="entry name" value="TNFR"/>
    <property type="match status" value="4"/>
</dbReference>
<dbReference type="KEGG" id="ipu:108270481"/>
<feature type="repeat" description="TNFR-Cys" evidence="1">
    <location>
        <begin position="87"/>
        <end position="132"/>
    </location>
</feature>
<accession>A0A2D0RQE1</accession>
<dbReference type="PANTHER" id="PTHR46875:SF2">
    <property type="entry name" value="TUMOR NECROSIS FACTOR RECEPTOR SUPERFAMILY MEMBER 5-LIKE ISOFORM X1"/>
    <property type="match status" value="1"/>
</dbReference>
<dbReference type="GO" id="GO:0035631">
    <property type="term" value="C:CD40 receptor complex"/>
    <property type="evidence" value="ECO:0007669"/>
    <property type="project" value="TreeGrafter"/>
</dbReference>
<dbReference type="RefSeq" id="XP_017332723.1">
    <property type="nucleotide sequence ID" value="XM_017477234.3"/>
</dbReference>
<dbReference type="GO" id="GO:0009897">
    <property type="term" value="C:external side of plasma membrane"/>
    <property type="evidence" value="ECO:0007669"/>
    <property type="project" value="TreeGrafter"/>
</dbReference>
<dbReference type="Pfam" id="PF00020">
    <property type="entry name" value="TNFR_c6"/>
    <property type="match status" value="2"/>
</dbReference>
<dbReference type="GO" id="GO:0002768">
    <property type="term" value="P:immune response-regulating cell surface receptor signaling pathway"/>
    <property type="evidence" value="ECO:0007669"/>
    <property type="project" value="TreeGrafter"/>
</dbReference>
<sequence length="310" mass="34165">MRKLLTTTCSPDQHEHNGVCCKRCPKGTHMSAHCNESSETQCKRCAQGFFTENQNYIDNCLACTSCDPHHHLQTSKDCTEISNRKCGCVEGFYCTQPSGNVEDHCEKCEAVHRCPPGHGVSARPNSTHDTVCEPCPPGTFNNETDYVTPCRTHTGCLDLGRSVLSEGTTERDAKCGDFVSRCHWMIPASLWAGLIVTLILIFIGVVCVKSKRRRKAVITAVNFQNFVPPALPPDVIEYPGSQELESLTVNKKPCAVEVDGVLECDGVSVNMLSEKCAAFSMPDTCMTFFSEPFESGPFRSEPQEDDWPGL</sequence>
<dbReference type="InterPro" id="IPR001368">
    <property type="entry name" value="TNFR/NGFR_Cys_rich_reg"/>
</dbReference>
<dbReference type="OMA" id="CEHCLPV"/>
<name>A0A2D0RQE1_ICTPU</name>
<dbReference type="AlphaFoldDB" id="A0A2D0RQE1"/>
<dbReference type="PROSITE" id="PS50050">
    <property type="entry name" value="TNFR_NGFR_2"/>
    <property type="match status" value="2"/>
</dbReference>
<keyword evidence="5" id="KW-0675">Receptor</keyword>
<dbReference type="PANTHER" id="PTHR46875">
    <property type="entry name" value="TUMOR NECROSIS FACTOR RECEPTOR SUPERFAMILY MEMBER 5"/>
    <property type="match status" value="1"/>
</dbReference>
<dbReference type="Proteomes" id="UP000221080">
    <property type="component" value="Chromosome 1"/>
</dbReference>
<feature type="disulfide bond" evidence="1">
    <location>
        <begin position="114"/>
        <end position="132"/>
    </location>
</feature>
<dbReference type="STRING" id="7998.ENSIPUP00000000069"/>
<comment type="caution">
    <text evidence="1">Lacks conserved residue(s) required for the propagation of feature annotation.</text>
</comment>
<gene>
    <name evidence="5" type="primary">LOC108270481</name>
</gene>
<keyword evidence="1" id="KW-1015">Disulfide bond</keyword>
<keyword evidence="2" id="KW-0472">Membrane</keyword>
<evidence type="ECO:0000256" key="1">
    <source>
        <dbReference type="PROSITE-ProRule" id="PRU00206"/>
    </source>
</evidence>
<evidence type="ECO:0000259" key="3">
    <source>
        <dbReference type="PROSITE" id="PS50050"/>
    </source>
</evidence>
<feature type="domain" description="TNFR-Cys" evidence="3">
    <location>
        <begin position="44"/>
        <end position="86"/>
    </location>
</feature>
<evidence type="ECO:0000313" key="4">
    <source>
        <dbReference type="Proteomes" id="UP000221080"/>
    </source>
</evidence>
<reference evidence="4" key="1">
    <citation type="journal article" date="2016" name="Nat. Commun.">
        <title>The channel catfish genome sequence provides insights into the evolution of scale formation in teleosts.</title>
        <authorList>
            <person name="Liu Z."/>
            <person name="Liu S."/>
            <person name="Yao J."/>
            <person name="Bao L."/>
            <person name="Zhang J."/>
            <person name="Li Y."/>
            <person name="Jiang C."/>
            <person name="Sun L."/>
            <person name="Wang R."/>
            <person name="Zhang Y."/>
            <person name="Zhou T."/>
            <person name="Zeng Q."/>
            <person name="Fu Q."/>
            <person name="Gao S."/>
            <person name="Li N."/>
            <person name="Koren S."/>
            <person name="Jiang Y."/>
            <person name="Zimin A."/>
            <person name="Xu P."/>
            <person name="Phillippy A.M."/>
            <person name="Geng X."/>
            <person name="Song L."/>
            <person name="Sun F."/>
            <person name="Li C."/>
            <person name="Wang X."/>
            <person name="Chen A."/>
            <person name="Jin Y."/>
            <person name="Yuan Z."/>
            <person name="Yang Y."/>
            <person name="Tan S."/>
            <person name="Peatman E."/>
            <person name="Lu J."/>
            <person name="Qin Z."/>
            <person name="Dunham R."/>
            <person name="Li Z."/>
            <person name="Sonstegard T."/>
            <person name="Feng J."/>
            <person name="Danzmann R.G."/>
            <person name="Schroeder S."/>
            <person name="Scheffler B."/>
            <person name="Duke M.V."/>
            <person name="Ballard L."/>
            <person name="Kucuktas H."/>
            <person name="Kaltenboeck L."/>
            <person name="Liu H."/>
            <person name="Armbruster J."/>
            <person name="Xie Y."/>
            <person name="Kirby M.L."/>
            <person name="Tian Y."/>
            <person name="Flanagan M.E."/>
            <person name="Mu W."/>
            <person name="Waldbieser G.C."/>
        </authorList>
    </citation>
    <scope>NUCLEOTIDE SEQUENCE [LARGE SCALE GENOMIC DNA]</scope>
    <source>
        <strain evidence="4">SDA103</strain>
    </source>
</reference>
<feature type="domain" description="TNFR-Cys" evidence="3">
    <location>
        <begin position="87"/>
        <end position="132"/>
    </location>
</feature>
<organism evidence="4 5">
    <name type="scientific">Ictalurus punctatus</name>
    <name type="common">Channel catfish</name>
    <name type="synonym">Silurus punctatus</name>
    <dbReference type="NCBI Taxonomy" id="7998"/>
    <lineage>
        <taxon>Eukaryota</taxon>
        <taxon>Metazoa</taxon>
        <taxon>Chordata</taxon>
        <taxon>Craniata</taxon>
        <taxon>Vertebrata</taxon>
        <taxon>Euteleostomi</taxon>
        <taxon>Actinopterygii</taxon>
        <taxon>Neopterygii</taxon>
        <taxon>Teleostei</taxon>
        <taxon>Ostariophysi</taxon>
        <taxon>Siluriformes</taxon>
        <taxon>Ictaluridae</taxon>
        <taxon>Ictalurus</taxon>
    </lineage>
</organism>
<dbReference type="PROSITE" id="PS00652">
    <property type="entry name" value="TNFR_NGFR_1"/>
    <property type="match status" value="1"/>
</dbReference>
<dbReference type="OrthoDB" id="9950067at2759"/>
<dbReference type="GeneID" id="108270481"/>
<protein>
    <submittedName>
        <fullName evidence="5">Tumor necrosis factor receptor superfamily member 5</fullName>
    </submittedName>
</protein>
<dbReference type="InterPro" id="IPR052135">
    <property type="entry name" value="TNFRSF5"/>
</dbReference>